<protein>
    <submittedName>
        <fullName evidence="2">(raccoon dog) hypothetical protein</fullName>
    </submittedName>
</protein>
<keyword evidence="3" id="KW-1185">Reference proteome</keyword>
<feature type="compositionally biased region" description="Low complexity" evidence="1">
    <location>
        <begin position="108"/>
        <end position="123"/>
    </location>
</feature>
<dbReference type="AlphaFoldDB" id="A0A811YBM1"/>
<feature type="compositionally biased region" description="Low complexity" evidence="1">
    <location>
        <begin position="21"/>
        <end position="30"/>
    </location>
</feature>
<name>A0A811YBM1_NYCPR</name>
<accession>A0A811YBM1</accession>
<evidence type="ECO:0000313" key="2">
    <source>
        <dbReference type="EMBL" id="CAD7674921.1"/>
    </source>
</evidence>
<feature type="compositionally biased region" description="Pro residues" evidence="1">
    <location>
        <begin position="31"/>
        <end position="40"/>
    </location>
</feature>
<dbReference type="Proteomes" id="UP000645828">
    <property type="component" value="Unassembled WGS sequence"/>
</dbReference>
<feature type="compositionally biased region" description="Low complexity" evidence="1">
    <location>
        <begin position="65"/>
        <end position="77"/>
    </location>
</feature>
<organism evidence="2 3">
    <name type="scientific">Nyctereutes procyonoides</name>
    <name type="common">Raccoon dog</name>
    <name type="synonym">Canis procyonoides</name>
    <dbReference type="NCBI Taxonomy" id="34880"/>
    <lineage>
        <taxon>Eukaryota</taxon>
        <taxon>Metazoa</taxon>
        <taxon>Chordata</taxon>
        <taxon>Craniata</taxon>
        <taxon>Vertebrata</taxon>
        <taxon>Euteleostomi</taxon>
        <taxon>Mammalia</taxon>
        <taxon>Eutheria</taxon>
        <taxon>Laurasiatheria</taxon>
        <taxon>Carnivora</taxon>
        <taxon>Caniformia</taxon>
        <taxon>Canidae</taxon>
        <taxon>Nyctereutes</taxon>
    </lineage>
</organism>
<feature type="compositionally biased region" description="Low complexity" evidence="1">
    <location>
        <begin position="41"/>
        <end position="50"/>
    </location>
</feature>
<reference evidence="2" key="1">
    <citation type="submission" date="2020-12" db="EMBL/GenBank/DDBJ databases">
        <authorList>
            <consortium name="Molecular Ecology Group"/>
        </authorList>
    </citation>
    <scope>NUCLEOTIDE SEQUENCE</scope>
    <source>
        <strain evidence="2">TBG_1078</strain>
    </source>
</reference>
<evidence type="ECO:0000313" key="3">
    <source>
        <dbReference type="Proteomes" id="UP000645828"/>
    </source>
</evidence>
<proteinExistence type="predicted"/>
<evidence type="ECO:0000256" key="1">
    <source>
        <dbReference type="SAM" id="MobiDB-lite"/>
    </source>
</evidence>
<dbReference type="EMBL" id="CAJHUB010000673">
    <property type="protein sequence ID" value="CAD7674921.1"/>
    <property type="molecule type" value="Genomic_DNA"/>
</dbReference>
<feature type="compositionally biased region" description="Low complexity" evidence="1">
    <location>
        <begin position="84"/>
        <end position="95"/>
    </location>
</feature>
<comment type="caution">
    <text evidence="2">The sequence shown here is derived from an EMBL/GenBank/DDBJ whole genome shotgun (WGS) entry which is preliminary data.</text>
</comment>
<feature type="compositionally biased region" description="Basic residues" evidence="1">
    <location>
        <begin position="10"/>
        <end position="20"/>
    </location>
</feature>
<feature type="compositionally biased region" description="Pro residues" evidence="1">
    <location>
        <begin position="139"/>
        <end position="157"/>
    </location>
</feature>
<gene>
    <name evidence="2" type="ORF">NYPRO_LOCUS7716</name>
</gene>
<feature type="compositionally biased region" description="Pro residues" evidence="1">
    <location>
        <begin position="51"/>
        <end position="64"/>
    </location>
</feature>
<feature type="region of interest" description="Disordered" evidence="1">
    <location>
        <begin position="1"/>
        <end position="207"/>
    </location>
</feature>
<feature type="compositionally biased region" description="Low complexity" evidence="1">
    <location>
        <begin position="171"/>
        <end position="185"/>
    </location>
</feature>
<sequence>MPRRAPAPRGGRRSRARARAAPRLAASAPGPRLPPPPAAPPAAGAAAAATLPPPARAAPPPLRPRTPGAARCGQSRGSPRRRGSPGAVGAAPGSREGAGLQGRGKPGPAGAPGDPAGPRARPANCRRRCLGTPRNLEAPTPPRSPPSAPNTAPPDWPAPRRATCPLPSPRAATGAAACVSAGTPAPAAPPGDLEEGTSDGVIPSRNTRSGNKVFLPSRMNETFHPALLIETCCQAVLWIGACPL</sequence>